<name>A0A2G1VQS1_9FLAO</name>
<keyword evidence="1" id="KW-1277">Toxin-antitoxin system</keyword>
<dbReference type="Pfam" id="PF05016">
    <property type="entry name" value="ParE_toxin"/>
    <property type="match status" value="1"/>
</dbReference>
<evidence type="ECO:0000313" key="3">
    <source>
        <dbReference type="Proteomes" id="UP000229433"/>
    </source>
</evidence>
<dbReference type="EMBL" id="NQXA01000008">
    <property type="protein sequence ID" value="PHQ29105.1"/>
    <property type="molecule type" value="Genomic_DNA"/>
</dbReference>
<proteinExistence type="predicted"/>
<gene>
    <name evidence="2" type="ORF">CJ305_10865</name>
</gene>
<sequence>MSLQVVWLRQAIDSLKHILDYRYKDIPSARAIVKRDILNASRAITFPEQYQQDEINADYRKILVRDYKLLYKEKDGVIYISNIICTKASRQ</sequence>
<dbReference type="RefSeq" id="WP_099646307.1">
    <property type="nucleotide sequence ID" value="NZ_KZ319291.1"/>
</dbReference>
<dbReference type="Proteomes" id="UP000229433">
    <property type="component" value="Unassembled WGS sequence"/>
</dbReference>
<dbReference type="InterPro" id="IPR035093">
    <property type="entry name" value="RelE/ParE_toxin_dom_sf"/>
</dbReference>
<reference evidence="2 3" key="1">
    <citation type="submission" date="2017-08" db="EMBL/GenBank/DDBJ databases">
        <title>The whole genome shortgun sequences of strain Leeuwenhoekiella nanhaiensis G18 from the South China Sea.</title>
        <authorList>
            <person name="Liu Q."/>
        </authorList>
    </citation>
    <scope>NUCLEOTIDE SEQUENCE [LARGE SCALE GENOMIC DNA]</scope>
    <source>
        <strain evidence="2 3">G18</strain>
    </source>
</reference>
<keyword evidence="3" id="KW-1185">Reference proteome</keyword>
<dbReference type="Gene3D" id="3.30.2310.20">
    <property type="entry name" value="RelE-like"/>
    <property type="match status" value="1"/>
</dbReference>
<dbReference type="OrthoDB" id="981785at2"/>
<protein>
    <recommendedName>
        <fullName evidence="4">Plasmid stabilization protein</fullName>
    </recommendedName>
</protein>
<evidence type="ECO:0008006" key="4">
    <source>
        <dbReference type="Google" id="ProtNLM"/>
    </source>
</evidence>
<accession>A0A2G1VQS1</accession>
<comment type="caution">
    <text evidence="2">The sequence shown here is derived from an EMBL/GenBank/DDBJ whole genome shotgun (WGS) entry which is preliminary data.</text>
</comment>
<organism evidence="2 3">
    <name type="scientific">Leeuwenhoekiella nanhaiensis</name>
    <dbReference type="NCBI Taxonomy" id="1655491"/>
    <lineage>
        <taxon>Bacteria</taxon>
        <taxon>Pseudomonadati</taxon>
        <taxon>Bacteroidota</taxon>
        <taxon>Flavobacteriia</taxon>
        <taxon>Flavobacteriales</taxon>
        <taxon>Flavobacteriaceae</taxon>
        <taxon>Leeuwenhoekiella</taxon>
    </lineage>
</organism>
<dbReference type="InterPro" id="IPR007712">
    <property type="entry name" value="RelE/ParE_toxin"/>
</dbReference>
<evidence type="ECO:0000256" key="1">
    <source>
        <dbReference type="ARBA" id="ARBA00022649"/>
    </source>
</evidence>
<evidence type="ECO:0000313" key="2">
    <source>
        <dbReference type="EMBL" id="PHQ29105.1"/>
    </source>
</evidence>
<dbReference type="AlphaFoldDB" id="A0A2G1VQS1"/>